<dbReference type="GO" id="GO:0004842">
    <property type="term" value="F:ubiquitin-protein transferase activity"/>
    <property type="evidence" value="ECO:0007669"/>
    <property type="project" value="InterPro"/>
</dbReference>
<organism evidence="1 2">
    <name type="scientific">Vitis vinifera</name>
    <name type="common">Grape</name>
    <dbReference type="NCBI Taxonomy" id="29760"/>
    <lineage>
        <taxon>Eukaryota</taxon>
        <taxon>Viridiplantae</taxon>
        <taxon>Streptophyta</taxon>
        <taxon>Embryophyta</taxon>
        <taxon>Tracheophyta</taxon>
        <taxon>Spermatophyta</taxon>
        <taxon>Magnoliopsida</taxon>
        <taxon>eudicotyledons</taxon>
        <taxon>Gunneridae</taxon>
        <taxon>Pentapetalae</taxon>
        <taxon>rosids</taxon>
        <taxon>Vitales</taxon>
        <taxon>Vitaceae</taxon>
        <taxon>Viteae</taxon>
        <taxon>Vitis</taxon>
    </lineage>
</organism>
<dbReference type="Pfam" id="PF14570">
    <property type="entry name" value="zf-RING_4"/>
    <property type="match status" value="1"/>
</dbReference>
<protein>
    <submittedName>
        <fullName evidence="1">CCR4-NOT transcription complex subunit 4</fullName>
    </submittedName>
</protein>
<proteinExistence type="predicted"/>
<evidence type="ECO:0000313" key="2">
    <source>
        <dbReference type="Proteomes" id="UP000288805"/>
    </source>
</evidence>
<sequence length="122" mass="14593">MCPLCTEEMDLTDQQLKPCKCRYEICVWCWHRILNEANSGAVVWHVAHHMMKKKSSVVGINVEHKQKLQKAKWKAPEGRKDLNEDLLKRWEYFGQYGKMTWYLQGMFWNLKILLFMVEKCGK</sequence>
<dbReference type="Proteomes" id="UP000288805">
    <property type="component" value="Unassembled WGS sequence"/>
</dbReference>
<dbReference type="GO" id="GO:0030014">
    <property type="term" value="C:CCR4-NOT complex"/>
    <property type="evidence" value="ECO:0007669"/>
    <property type="project" value="InterPro"/>
</dbReference>
<dbReference type="InterPro" id="IPR039780">
    <property type="entry name" value="Mot2"/>
</dbReference>
<dbReference type="EMBL" id="QGNW01000091">
    <property type="protein sequence ID" value="RVW98775.1"/>
    <property type="molecule type" value="Genomic_DNA"/>
</dbReference>
<gene>
    <name evidence="1" type="primary">CNOT4_5</name>
    <name evidence="1" type="ORF">CK203_024064</name>
</gene>
<dbReference type="InterPro" id="IPR013083">
    <property type="entry name" value="Znf_RING/FYVE/PHD"/>
</dbReference>
<accession>A0A438IQ72</accession>
<dbReference type="PANTHER" id="PTHR12603">
    <property type="entry name" value="CCR4-NOT TRANSCRIPTION COMPLEX RELATED"/>
    <property type="match status" value="1"/>
</dbReference>
<reference evidence="1 2" key="1">
    <citation type="journal article" date="2018" name="PLoS Genet.">
        <title>Population sequencing reveals clonal diversity and ancestral inbreeding in the grapevine cultivar Chardonnay.</title>
        <authorList>
            <person name="Roach M.J."/>
            <person name="Johnson D.L."/>
            <person name="Bohlmann J."/>
            <person name="van Vuuren H.J."/>
            <person name="Jones S.J."/>
            <person name="Pretorius I.S."/>
            <person name="Schmidt S.A."/>
            <person name="Borneman A.R."/>
        </authorList>
    </citation>
    <scope>NUCLEOTIDE SEQUENCE [LARGE SCALE GENOMIC DNA]</scope>
    <source>
        <strain evidence="2">cv. Chardonnay</strain>
        <tissue evidence="1">Leaf</tissue>
    </source>
</reference>
<dbReference type="Gene3D" id="3.30.40.10">
    <property type="entry name" value="Zinc/RING finger domain, C3HC4 (zinc finger)"/>
    <property type="match status" value="1"/>
</dbReference>
<dbReference type="SUPFAM" id="SSF57850">
    <property type="entry name" value="RING/U-box"/>
    <property type="match status" value="1"/>
</dbReference>
<dbReference type="AlphaFoldDB" id="A0A438IQ72"/>
<dbReference type="PANTHER" id="PTHR12603:SF36">
    <property type="entry name" value="RNA BINDING (RRM_RBD_RNP MOTIFS) FAMILY PROTEIN"/>
    <property type="match status" value="1"/>
</dbReference>
<name>A0A438IQ72_VITVI</name>
<comment type="caution">
    <text evidence="1">The sequence shown here is derived from an EMBL/GenBank/DDBJ whole genome shotgun (WGS) entry which is preliminary data.</text>
</comment>
<evidence type="ECO:0000313" key="1">
    <source>
        <dbReference type="EMBL" id="RVW98775.1"/>
    </source>
</evidence>